<dbReference type="InterPro" id="IPR011761">
    <property type="entry name" value="ATP-grasp"/>
</dbReference>
<keyword evidence="16" id="KW-1185">Reference proteome</keyword>
<evidence type="ECO:0000256" key="10">
    <source>
        <dbReference type="ARBA" id="ARBA00023211"/>
    </source>
</evidence>
<dbReference type="Pfam" id="PF04262">
    <property type="entry name" value="Glu_cys_ligase"/>
    <property type="match status" value="2"/>
</dbReference>
<dbReference type="Gene3D" id="3.30.470.20">
    <property type="entry name" value="ATP-grasp fold, B domain"/>
    <property type="match status" value="2"/>
</dbReference>
<keyword evidence="7 13" id="KW-0547">Nucleotide-binding</keyword>
<dbReference type="PROSITE" id="PS50975">
    <property type="entry name" value="ATP_GRASP"/>
    <property type="match status" value="1"/>
</dbReference>
<keyword evidence="5 13" id="KW-0317">Glutathione biosynthesis</keyword>
<keyword evidence="4 13" id="KW-0436">Ligase</keyword>
<dbReference type="GO" id="GO:0004363">
    <property type="term" value="F:glutathione synthase activity"/>
    <property type="evidence" value="ECO:0007669"/>
    <property type="project" value="UniProtKB-UniRule"/>
</dbReference>
<comment type="cofactor">
    <cofactor evidence="2">
        <name>Mg(2+)</name>
        <dbReference type="ChEBI" id="CHEBI:18420"/>
    </cofactor>
</comment>
<evidence type="ECO:0000256" key="1">
    <source>
        <dbReference type="ARBA" id="ARBA00001936"/>
    </source>
</evidence>
<dbReference type="EC" id="6.3.2.3" evidence="13"/>
<dbReference type="GO" id="GO:0046872">
    <property type="term" value="F:metal ion binding"/>
    <property type="evidence" value="ECO:0007669"/>
    <property type="project" value="UniProtKB-KW"/>
</dbReference>
<sequence>MDFKKMLANNHVKPYLLKARYGIEKESQRVDLSGNLAKTDHPKSISIRDEHPYIQRDFSETQMELITPVTETLKELFDYLAAIHDIACRSMGDNEMLWPLSMPPQLPKKDEDIVIAKLKSVENVRYRQSLSHLYGRRKQMICGIHFNFEFGDELIQALFNIQSEIKDYRQFKEEIYLKVTRNYLHYRWIVTYFYGTSPNSEENFFEEDSLKRAVRSIRSSKYGFTNSDDVKVSYSSIQNYLSDLSLMIKRGLLLEEKELYAPMRLRGGHHVSDLANHGVHYIELRNLDLNPFETYGISYKQSEFLHLFLIYLLWKDEGNNCDEWVKLGDLYNDAVALEHPLEHTQFEIDAKKIIDEMEHVVEILDLSISDTLFVHLRDMLMDPSKTLAGRLYKESEKSSQSKVATYIAKENYKKSWDKPYQLTGFTDMELSTQILMSDCLQQGIQVEVLDRQDQFLKLQLKDHVEYVKNGNMTSKDSYVSSLIMENKTVTKKILQQHEFRVPKGEEFQTIEQALRSYDLFSTKPFVVKPKSTNYGLGISIFKEGSNYEDYQKAITLAFKEDSSILLEEFIKGTEYRFFVLNDKVYAVLLRIPANVKGDGKHTIEELVIQKNSNPLRGRDHRTPLESIQLGELENLMLKGQGYQMDSIPENDEIIYLRENSNISTGGDSIDVTDQIPDEYKKIAVDAVSALGVEICGIDLIIENTEVPAANKNAYGIIEANFNPSMYMHIYPYKGKSRRLTMNIIHYLFPELLQSQESKVVKLGVPLAKCESTTVT</sequence>
<dbReference type="Pfam" id="PF07478">
    <property type="entry name" value="Dala_Dala_lig_C"/>
    <property type="match status" value="1"/>
</dbReference>
<evidence type="ECO:0000256" key="7">
    <source>
        <dbReference type="ARBA" id="ARBA00022741"/>
    </source>
</evidence>
<evidence type="ECO:0000256" key="8">
    <source>
        <dbReference type="ARBA" id="ARBA00022840"/>
    </source>
</evidence>
<name>A0A3A9JYK7_9BACI</name>
<dbReference type="Gene3D" id="3.30.590.20">
    <property type="match status" value="1"/>
</dbReference>
<reference evidence="15 16" key="1">
    <citation type="submission" date="2017-10" db="EMBL/GenBank/DDBJ databases">
        <title>Bacillus sp. nov., a halophilic bacterium isolated from a Keqin Lake.</title>
        <authorList>
            <person name="Wang H."/>
        </authorList>
    </citation>
    <scope>NUCLEOTIDE SEQUENCE [LARGE SCALE GENOMIC DNA]</scope>
    <source>
        <strain evidence="15 16">KCTC 13187</strain>
    </source>
</reference>
<evidence type="ECO:0000259" key="14">
    <source>
        <dbReference type="PROSITE" id="PS50975"/>
    </source>
</evidence>
<dbReference type="Pfam" id="PF18419">
    <property type="entry name" value="ATP-grasp_6"/>
    <property type="match status" value="1"/>
</dbReference>
<evidence type="ECO:0000256" key="6">
    <source>
        <dbReference type="ARBA" id="ARBA00022723"/>
    </source>
</evidence>
<dbReference type="InterPro" id="IPR006334">
    <property type="entry name" value="Glut_cys_ligase"/>
</dbReference>
<dbReference type="RefSeq" id="WP_110935687.1">
    <property type="nucleotide sequence ID" value="NZ_KZ614146.1"/>
</dbReference>
<evidence type="ECO:0000256" key="11">
    <source>
        <dbReference type="ARBA" id="ARBA00023268"/>
    </source>
</evidence>
<dbReference type="GO" id="GO:0005829">
    <property type="term" value="C:cytosol"/>
    <property type="evidence" value="ECO:0007669"/>
    <property type="project" value="TreeGrafter"/>
</dbReference>
<comment type="pathway">
    <text evidence="13">Sulfur metabolism; glutathione biosynthesis; glutathione from L-cysteine and L-glutamate: step 2/2.</text>
</comment>
<dbReference type="Proteomes" id="UP000281498">
    <property type="component" value="Unassembled WGS sequence"/>
</dbReference>
<dbReference type="EMBL" id="PDOE01000019">
    <property type="protein sequence ID" value="RKL65279.1"/>
    <property type="molecule type" value="Genomic_DNA"/>
</dbReference>
<accession>A0A3A9JYK7</accession>
<comment type="subunit">
    <text evidence="13">Monomer.</text>
</comment>
<comment type="cofactor">
    <cofactor evidence="1">
        <name>Mn(2+)</name>
        <dbReference type="ChEBI" id="CHEBI:29035"/>
    </cofactor>
</comment>
<evidence type="ECO:0000256" key="9">
    <source>
        <dbReference type="ARBA" id="ARBA00022842"/>
    </source>
</evidence>
<keyword evidence="8 13" id="KW-0067">ATP-binding</keyword>
<keyword evidence="6" id="KW-0479">Metal-binding</keyword>
<dbReference type="EC" id="6.3.2.2" evidence="13"/>
<proteinExistence type="inferred from homology"/>
<dbReference type="InterPro" id="IPR040657">
    <property type="entry name" value="GshAB_ATP-grasp"/>
</dbReference>
<comment type="similarity">
    <text evidence="13">In the N-terminal section; belongs to the glutamate--cysteine ligase type 1 family. Type 2 subfamily.</text>
</comment>
<evidence type="ECO:0000256" key="5">
    <source>
        <dbReference type="ARBA" id="ARBA00022684"/>
    </source>
</evidence>
<evidence type="ECO:0000313" key="16">
    <source>
        <dbReference type="Proteomes" id="UP000281498"/>
    </source>
</evidence>
<dbReference type="GO" id="GO:0008716">
    <property type="term" value="F:D-alanine-D-alanine ligase activity"/>
    <property type="evidence" value="ECO:0007669"/>
    <property type="project" value="InterPro"/>
</dbReference>
<dbReference type="NCBIfam" id="TIGR01435">
    <property type="entry name" value="glu_cys_lig_rel"/>
    <property type="match status" value="1"/>
</dbReference>
<keyword evidence="10" id="KW-0464">Manganese</keyword>
<dbReference type="PANTHER" id="PTHR38761:SF1">
    <property type="entry name" value="GLUTAMATE--CYSTEINE LIGASE"/>
    <property type="match status" value="1"/>
</dbReference>
<dbReference type="UniPathway" id="UPA00142">
    <property type="reaction ID" value="UER00209"/>
</dbReference>
<keyword evidence="9" id="KW-0460">Magnesium</keyword>
<dbReference type="OrthoDB" id="9803907at2"/>
<gene>
    <name evidence="13" type="primary">gshAB</name>
    <name evidence="13" type="synonym">gshF</name>
    <name evidence="15" type="ORF">CR203_21655</name>
</gene>
<evidence type="ECO:0000256" key="4">
    <source>
        <dbReference type="ARBA" id="ARBA00022598"/>
    </source>
</evidence>
<dbReference type="InterPro" id="IPR007370">
    <property type="entry name" value="Glu_cys_ligase"/>
</dbReference>
<dbReference type="InterPro" id="IPR006335">
    <property type="entry name" value="Glut_biosynth"/>
</dbReference>
<dbReference type="SUPFAM" id="SSF56059">
    <property type="entry name" value="Glutathione synthetase ATP-binding domain-like"/>
    <property type="match status" value="1"/>
</dbReference>
<dbReference type="GO" id="GO:0004357">
    <property type="term" value="F:glutamate-cysteine ligase activity"/>
    <property type="evidence" value="ECO:0007669"/>
    <property type="project" value="UniProtKB-UniRule"/>
</dbReference>
<dbReference type="InterPro" id="IPR011095">
    <property type="entry name" value="Dala_Dala_lig_C"/>
</dbReference>
<dbReference type="AlphaFoldDB" id="A0A3A9JYK7"/>
<dbReference type="HAMAP" id="MF_00782">
    <property type="entry name" value="Glut_biosynth"/>
    <property type="match status" value="1"/>
</dbReference>
<dbReference type="GO" id="GO:0005524">
    <property type="term" value="F:ATP binding"/>
    <property type="evidence" value="ECO:0007669"/>
    <property type="project" value="UniProtKB-UniRule"/>
</dbReference>
<evidence type="ECO:0000256" key="12">
    <source>
        <dbReference type="ARBA" id="ARBA00048819"/>
    </source>
</evidence>
<evidence type="ECO:0000256" key="13">
    <source>
        <dbReference type="HAMAP-Rule" id="MF_00782"/>
    </source>
</evidence>
<feature type="region of interest" description="Glutamate--cysteine ligase" evidence="13">
    <location>
        <begin position="1"/>
        <end position="336"/>
    </location>
</feature>
<dbReference type="SUPFAM" id="SSF55931">
    <property type="entry name" value="Glutamine synthetase/guanido kinase"/>
    <property type="match status" value="1"/>
</dbReference>
<organism evidence="15 16">
    <name type="scientific">Salipaludibacillus neizhouensis</name>
    <dbReference type="NCBI Taxonomy" id="885475"/>
    <lineage>
        <taxon>Bacteria</taxon>
        <taxon>Bacillati</taxon>
        <taxon>Bacillota</taxon>
        <taxon>Bacilli</taxon>
        <taxon>Bacillales</taxon>
        <taxon>Bacillaceae</taxon>
    </lineage>
</organism>
<comment type="caution">
    <text evidence="15">The sequence shown here is derived from an EMBL/GenBank/DDBJ whole genome shotgun (WGS) entry which is preliminary data.</text>
</comment>
<comment type="function">
    <text evidence="13">Synthesizes glutathione from L-glutamate and L-cysteine via gamma-L-glutamyl-L-cysteine.</text>
</comment>
<dbReference type="NCBIfam" id="NF002688">
    <property type="entry name" value="PRK02471.1"/>
    <property type="match status" value="1"/>
</dbReference>
<evidence type="ECO:0000256" key="3">
    <source>
        <dbReference type="ARBA" id="ARBA00005006"/>
    </source>
</evidence>
<comment type="pathway">
    <text evidence="3 13">Sulfur metabolism; glutathione biosynthesis; glutathione from L-cysteine and L-glutamate: step 1/2.</text>
</comment>
<comment type="catalytic activity">
    <reaction evidence="12 13">
        <text>L-cysteine + L-glutamate + ATP = gamma-L-glutamyl-L-cysteine + ADP + phosphate + H(+)</text>
        <dbReference type="Rhea" id="RHEA:13285"/>
        <dbReference type="ChEBI" id="CHEBI:15378"/>
        <dbReference type="ChEBI" id="CHEBI:29985"/>
        <dbReference type="ChEBI" id="CHEBI:30616"/>
        <dbReference type="ChEBI" id="CHEBI:35235"/>
        <dbReference type="ChEBI" id="CHEBI:43474"/>
        <dbReference type="ChEBI" id="CHEBI:58173"/>
        <dbReference type="ChEBI" id="CHEBI:456216"/>
        <dbReference type="EC" id="6.3.2.2"/>
    </reaction>
</comment>
<dbReference type="InterPro" id="IPR014746">
    <property type="entry name" value="Gln_synth/guanido_kin_cat_dom"/>
</dbReference>
<protein>
    <recommendedName>
        <fullName evidence="13">Glutathione biosynthesis bifunctional protein GshAB</fullName>
    </recommendedName>
    <alternativeName>
        <fullName evidence="13">Gamma-GCS-GS</fullName>
        <shortName evidence="13">GCS-GS</shortName>
    </alternativeName>
    <domain>
        <recommendedName>
            <fullName evidence="13">Glutamate--cysteine ligase</fullName>
            <ecNumber evidence="13">6.3.2.2</ecNumber>
        </recommendedName>
        <alternativeName>
            <fullName evidence="13">Gamma-ECS</fullName>
            <shortName evidence="13">GCS</shortName>
        </alternativeName>
        <alternativeName>
            <fullName evidence="13">Gamma-glutamylcysteine synthetase</fullName>
        </alternativeName>
    </domain>
    <domain>
        <recommendedName>
            <fullName evidence="13">Glutathione synthetase</fullName>
            <ecNumber evidence="13">6.3.2.3</ecNumber>
        </recommendedName>
        <alternativeName>
            <fullName evidence="13">GSH synthetase</fullName>
            <shortName evidence="13">GS</shortName>
            <shortName evidence="13">GSH-S</shortName>
            <shortName evidence="13">GSHase</shortName>
        </alternativeName>
        <alternativeName>
            <fullName evidence="13">Glutathione synthase</fullName>
        </alternativeName>
    </domain>
</protein>
<evidence type="ECO:0000256" key="2">
    <source>
        <dbReference type="ARBA" id="ARBA00001946"/>
    </source>
</evidence>
<evidence type="ECO:0000313" key="15">
    <source>
        <dbReference type="EMBL" id="RKL65279.1"/>
    </source>
</evidence>
<keyword evidence="11 13" id="KW-0511">Multifunctional enzyme</keyword>
<feature type="domain" description="ATP-grasp" evidence="14">
    <location>
        <begin position="491"/>
        <end position="752"/>
    </location>
</feature>
<dbReference type="PANTHER" id="PTHR38761">
    <property type="entry name" value="GLUTAMATE--CYSTEINE LIGASE"/>
    <property type="match status" value="1"/>
</dbReference>
<comment type="catalytic activity">
    <reaction evidence="13">
        <text>gamma-L-glutamyl-L-cysteine + glycine + ATP = glutathione + ADP + phosphate + H(+)</text>
        <dbReference type="Rhea" id="RHEA:13557"/>
        <dbReference type="ChEBI" id="CHEBI:15378"/>
        <dbReference type="ChEBI" id="CHEBI:30616"/>
        <dbReference type="ChEBI" id="CHEBI:43474"/>
        <dbReference type="ChEBI" id="CHEBI:57305"/>
        <dbReference type="ChEBI" id="CHEBI:57925"/>
        <dbReference type="ChEBI" id="CHEBI:58173"/>
        <dbReference type="ChEBI" id="CHEBI:456216"/>
        <dbReference type="EC" id="6.3.2.3"/>
    </reaction>
</comment>